<dbReference type="InterPro" id="IPR005119">
    <property type="entry name" value="LysR_subst-bd"/>
</dbReference>
<dbReference type="PANTHER" id="PTHR30126">
    <property type="entry name" value="HTH-TYPE TRANSCRIPTIONAL REGULATOR"/>
    <property type="match status" value="1"/>
</dbReference>
<evidence type="ECO:0000313" key="7">
    <source>
        <dbReference type="Proteomes" id="UP000571701"/>
    </source>
</evidence>
<evidence type="ECO:0000256" key="1">
    <source>
        <dbReference type="ARBA" id="ARBA00009437"/>
    </source>
</evidence>
<reference evidence="6 7" key="1">
    <citation type="submission" date="2020-07" db="EMBL/GenBank/DDBJ databases">
        <title>Vibrio marinisediminis sp. nov., isolated from marine sediment.</title>
        <authorList>
            <person name="Ji X."/>
        </authorList>
    </citation>
    <scope>NUCLEOTIDE SEQUENCE [LARGE SCALE GENOMIC DNA]</scope>
    <source>
        <strain evidence="6 7">404</strain>
    </source>
</reference>
<dbReference type="InterPro" id="IPR000847">
    <property type="entry name" value="LysR_HTH_N"/>
</dbReference>
<keyword evidence="2" id="KW-0805">Transcription regulation</keyword>
<dbReference type="PANTHER" id="PTHR30126:SF99">
    <property type="entry name" value="TRANSCRIPTIONAL REGULATOR LYSR FAMILY"/>
    <property type="match status" value="1"/>
</dbReference>
<evidence type="ECO:0000259" key="5">
    <source>
        <dbReference type="PROSITE" id="PS50931"/>
    </source>
</evidence>
<comment type="similarity">
    <text evidence="1">Belongs to the LysR transcriptional regulatory family.</text>
</comment>
<dbReference type="AlphaFoldDB" id="A0A7W2FN84"/>
<keyword evidence="4" id="KW-0804">Transcription</keyword>
<keyword evidence="7" id="KW-1185">Reference proteome</keyword>
<dbReference type="Pfam" id="PF03466">
    <property type="entry name" value="LysR_substrate"/>
    <property type="match status" value="1"/>
</dbReference>
<dbReference type="Pfam" id="PF00126">
    <property type="entry name" value="HTH_1"/>
    <property type="match status" value="1"/>
</dbReference>
<dbReference type="InterPro" id="IPR036388">
    <property type="entry name" value="WH-like_DNA-bd_sf"/>
</dbReference>
<evidence type="ECO:0000256" key="2">
    <source>
        <dbReference type="ARBA" id="ARBA00023015"/>
    </source>
</evidence>
<accession>A0A7W2FN84</accession>
<dbReference type="CDD" id="cd05466">
    <property type="entry name" value="PBP2_LTTR_substrate"/>
    <property type="match status" value="1"/>
</dbReference>
<keyword evidence="3" id="KW-0238">DNA-binding</keyword>
<dbReference type="GO" id="GO:0000976">
    <property type="term" value="F:transcription cis-regulatory region binding"/>
    <property type="evidence" value="ECO:0007669"/>
    <property type="project" value="TreeGrafter"/>
</dbReference>
<dbReference type="Gene3D" id="1.10.10.10">
    <property type="entry name" value="Winged helix-like DNA-binding domain superfamily/Winged helix DNA-binding domain"/>
    <property type="match status" value="1"/>
</dbReference>
<sequence length="313" mass="35309">MLNPLWLKTFVTLIETGHFTRTAEKLFMTQPGVSQHIKKLESVCGYSLIERNNKSFDITAQGQTVYHYAKELQLRESHLIANLEPDSPFKGTVKLACSGSLALLLYPHLLDLQCANPELITHIEAAPKRKVLADILSGDADIGIVTRMPTDKRLVGEQLSIEPLCLMLPASHSLENLNLEKLQKLGMITHPDVENCLSLYCDNCGEEWIEELRFDKLPVSGYVNQLSQILLPVSKGLGFTVLPLSALENFPDKDQIAIYQPKREVSETLYLITKQRASTPLRFTTIIEQIKQRLLRQDCPVADTPNNKQYNNQ</sequence>
<protein>
    <submittedName>
        <fullName evidence="6">LysR family transcriptional regulator</fullName>
    </submittedName>
</protein>
<dbReference type="GO" id="GO:0003700">
    <property type="term" value="F:DNA-binding transcription factor activity"/>
    <property type="evidence" value="ECO:0007669"/>
    <property type="project" value="InterPro"/>
</dbReference>
<comment type="caution">
    <text evidence="6">The sequence shown here is derived from an EMBL/GenBank/DDBJ whole genome shotgun (WGS) entry which is preliminary data.</text>
</comment>
<dbReference type="PRINTS" id="PR00039">
    <property type="entry name" value="HTHLYSR"/>
</dbReference>
<dbReference type="SUPFAM" id="SSF46785">
    <property type="entry name" value="Winged helix' DNA-binding domain"/>
    <property type="match status" value="1"/>
</dbReference>
<dbReference type="SUPFAM" id="SSF53850">
    <property type="entry name" value="Periplasmic binding protein-like II"/>
    <property type="match status" value="1"/>
</dbReference>
<feature type="domain" description="HTH lysR-type" evidence="5">
    <location>
        <begin position="2"/>
        <end position="59"/>
    </location>
</feature>
<dbReference type="PROSITE" id="PS50931">
    <property type="entry name" value="HTH_LYSR"/>
    <property type="match status" value="1"/>
</dbReference>
<evidence type="ECO:0000313" key="6">
    <source>
        <dbReference type="EMBL" id="MBA5761195.1"/>
    </source>
</evidence>
<dbReference type="EMBL" id="JACFYF010000001">
    <property type="protein sequence ID" value="MBA5761195.1"/>
    <property type="molecule type" value="Genomic_DNA"/>
</dbReference>
<dbReference type="RefSeq" id="WP_182106176.1">
    <property type="nucleotide sequence ID" value="NZ_JACFYF010000001.1"/>
</dbReference>
<proteinExistence type="inferred from homology"/>
<name>A0A7W2FN84_9VIBR</name>
<dbReference type="Proteomes" id="UP000571701">
    <property type="component" value="Unassembled WGS sequence"/>
</dbReference>
<organism evidence="6 7">
    <name type="scientific">Vibrio marinisediminis</name>
    <dbReference type="NCBI Taxonomy" id="2758441"/>
    <lineage>
        <taxon>Bacteria</taxon>
        <taxon>Pseudomonadati</taxon>
        <taxon>Pseudomonadota</taxon>
        <taxon>Gammaproteobacteria</taxon>
        <taxon>Vibrionales</taxon>
        <taxon>Vibrionaceae</taxon>
        <taxon>Vibrio</taxon>
    </lineage>
</organism>
<dbReference type="InterPro" id="IPR036390">
    <property type="entry name" value="WH_DNA-bd_sf"/>
</dbReference>
<gene>
    <name evidence="6" type="ORF">H2O73_02475</name>
</gene>
<evidence type="ECO:0000256" key="3">
    <source>
        <dbReference type="ARBA" id="ARBA00023125"/>
    </source>
</evidence>
<dbReference type="Gene3D" id="3.40.190.10">
    <property type="entry name" value="Periplasmic binding protein-like II"/>
    <property type="match status" value="2"/>
</dbReference>
<evidence type="ECO:0000256" key="4">
    <source>
        <dbReference type="ARBA" id="ARBA00023163"/>
    </source>
</evidence>